<dbReference type="InParanoid" id="A0A2J6TDJ9"/>
<keyword evidence="4" id="KW-1185">Reference proteome</keyword>
<evidence type="ECO:0000313" key="4">
    <source>
        <dbReference type="Proteomes" id="UP000235371"/>
    </source>
</evidence>
<feature type="chain" id="PRO_5014438308" description="Deoxyribonuclease NucA/NucB domain-containing protein" evidence="1">
    <location>
        <begin position="23"/>
        <end position="259"/>
    </location>
</feature>
<feature type="domain" description="Deoxyribonuclease NucA/NucB" evidence="2">
    <location>
        <begin position="70"/>
        <end position="175"/>
    </location>
</feature>
<dbReference type="InterPro" id="IPR029476">
    <property type="entry name" value="DNase_NucA_NucB"/>
</dbReference>
<accession>A0A2J6TDJ9</accession>
<dbReference type="EMBL" id="KZ613786">
    <property type="protein sequence ID" value="PMD61069.1"/>
    <property type="molecule type" value="Genomic_DNA"/>
</dbReference>
<dbReference type="AlphaFoldDB" id="A0A2J6TDJ9"/>
<dbReference type="Proteomes" id="UP000235371">
    <property type="component" value="Unassembled WGS sequence"/>
</dbReference>
<proteinExistence type="predicted"/>
<evidence type="ECO:0000256" key="1">
    <source>
        <dbReference type="SAM" id="SignalP"/>
    </source>
</evidence>
<feature type="signal peptide" evidence="1">
    <location>
        <begin position="1"/>
        <end position="22"/>
    </location>
</feature>
<evidence type="ECO:0000313" key="3">
    <source>
        <dbReference type="EMBL" id="PMD61069.1"/>
    </source>
</evidence>
<dbReference type="GeneID" id="36584929"/>
<reference evidence="3 4" key="1">
    <citation type="submission" date="2016-04" db="EMBL/GenBank/DDBJ databases">
        <title>A degradative enzymes factory behind the ericoid mycorrhizal symbiosis.</title>
        <authorList>
            <consortium name="DOE Joint Genome Institute"/>
            <person name="Martino E."/>
            <person name="Morin E."/>
            <person name="Grelet G."/>
            <person name="Kuo A."/>
            <person name="Kohler A."/>
            <person name="Daghino S."/>
            <person name="Barry K."/>
            <person name="Choi C."/>
            <person name="Cichocki N."/>
            <person name="Clum A."/>
            <person name="Copeland A."/>
            <person name="Hainaut M."/>
            <person name="Haridas S."/>
            <person name="Labutti K."/>
            <person name="Lindquist E."/>
            <person name="Lipzen A."/>
            <person name="Khouja H.-R."/>
            <person name="Murat C."/>
            <person name="Ohm R."/>
            <person name="Olson A."/>
            <person name="Spatafora J."/>
            <person name="Veneault-Fourrey C."/>
            <person name="Henrissat B."/>
            <person name="Grigoriev I."/>
            <person name="Martin F."/>
            <person name="Perotto S."/>
        </authorList>
    </citation>
    <scope>NUCLEOTIDE SEQUENCE [LARGE SCALE GENOMIC DNA]</scope>
    <source>
        <strain evidence="3 4">E</strain>
    </source>
</reference>
<dbReference type="OrthoDB" id="2748312at2759"/>
<evidence type="ECO:0000259" key="2">
    <source>
        <dbReference type="Pfam" id="PF14040"/>
    </source>
</evidence>
<organism evidence="3 4">
    <name type="scientific">Hyaloscypha bicolor E</name>
    <dbReference type="NCBI Taxonomy" id="1095630"/>
    <lineage>
        <taxon>Eukaryota</taxon>
        <taxon>Fungi</taxon>
        <taxon>Dikarya</taxon>
        <taxon>Ascomycota</taxon>
        <taxon>Pezizomycotina</taxon>
        <taxon>Leotiomycetes</taxon>
        <taxon>Helotiales</taxon>
        <taxon>Hyaloscyphaceae</taxon>
        <taxon>Hyaloscypha</taxon>
        <taxon>Hyaloscypha bicolor</taxon>
    </lineage>
</organism>
<dbReference type="RefSeq" id="XP_024737973.1">
    <property type="nucleotide sequence ID" value="XM_024876851.1"/>
</dbReference>
<dbReference type="Pfam" id="PF14040">
    <property type="entry name" value="DNase_NucA_NucB"/>
    <property type="match status" value="1"/>
</dbReference>
<dbReference type="STRING" id="1095630.A0A2J6TDJ9"/>
<keyword evidence="1" id="KW-0732">Signal</keyword>
<name>A0A2J6TDJ9_9HELO</name>
<gene>
    <name evidence="3" type="ORF">K444DRAFT_558905</name>
</gene>
<sequence>MALKTIVSRLCLFSLLCSTTLAAPVPEPISENDVGFNETVLVKRVGENENDPIQATFNIAGWPNIAEENCYAMLCLLGTNRIYQRNPTANGRGTNYQLSGAGTVPFQAQNLVDRHTSQINSNTVSAEEFPWASTQQGGEHAYVFPATRTEQSSQGASIRNGYRASNVPLEHWFEITFTGAPFGRYCAALFSNPPDTSVCTSNPAETLFGTTGVTLADFAYQVVRTTTPFYFIHAAGSKKGQKRSEYVKVLAQEADEKIN</sequence>
<protein>
    <recommendedName>
        <fullName evidence="2">Deoxyribonuclease NucA/NucB domain-containing protein</fullName>
    </recommendedName>
</protein>